<evidence type="ECO:0000256" key="6">
    <source>
        <dbReference type="ARBA" id="ARBA00023180"/>
    </source>
</evidence>
<keyword evidence="2" id="KW-0732">Signal</keyword>
<sequence length="394" mass="45080">MSFGFLKEFLFPKYPILHRVRIFNSPRGFGEPIILDFIGLVMSQGYPAEEHYVTTEDGYKLVIHRIPGSQKFPPSKGKPIVILQHGFLCSSDFWVLTEGQDNLAFMLADNGYDVWIGNIRGNSYCRSHEKLSTLDPKFWKFSYHEFGIYDMPAIIDYSLRVTGEKSIFYIGHSMGTTMSYVLLSTKPAYNEKIKLAVSLAPIAYWKAPPSLSWQIDFLDENDIYDLFPLTDNFVNIASGFCSGGIFAQSLCISVLSLFAGSNPDKFNVTILPNLLSHLPAGTAVQTMDHYRQNFEEGSFQQYDHCWRKKSKLCGKKPLLEYNMKKITAPFALIYSVNDALTIEENVMELARRLPNVVELYKISDNKFTHADYLWHKNVKTELNDKVIELLSIYK</sequence>
<dbReference type="FunFam" id="3.40.50.1820:FF:000057">
    <property type="entry name" value="Lipase"/>
    <property type="match status" value="1"/>
</dbReference>
<evidence type="ECO:0000256" key="5">
    <source>
        <dbReference type="ARBA" id="ARBA00023098"/>
    </source>
</evidence>
<gene>
    <name evidence="10" type="ORF">PV327_001322</name>
</gene>
<keyword evidence="6" id="KW-0325">Glycoprotein</keyword>
<evidence type="ECO:0000259" key="9">
    <source>
        <dbReference type="Pfam" id="PF04083"/>
    </source>
</evidence>
<organism evidence="10 11">
    <name type="scientific">Microctonus hyperodae</name>
    <name type="common">Parasitoid wasp</name>
    <dbReference type="NCBI Taxonomy" id="165561"/>
    <lineage>
        <taxon>Eukaryota</taxon>
        <taxon>Metazoa</taxon>
        <taxon>Ecdysozoa</taxon>
        <taxon>Arthropoda</taxon>
        <taxon>Hexapoda</taxon>
        <taxon>Insecta</taxon>
        <taxon>Pterygota</taxon>
        <taxon>Neoptera</taxon>
        <taxon>Endopterygota</taxon>
        <taxon>Hymenoptera</taxon>
        <taxon>Apocrita</taxon>
        <taxon>Ichneumonoidea</taxon>
        <taxon>Braconidae</taxon>
        <taxon>Euphorinae</taxon>
        <taxon>Microctonus</taxon>
    </lineage>
</organism>
<comment type="similarity">
    <text evidence="1 7">Belongs to the AB hydrolase superfamily. Lipase family.</text>
</comment>
<dbReference type="Proteomes" id="UP001168972">
    <property type="component" value="Unassembled WGS sequence"/>
</dbReference>
<feature type="active site" description="Charge relay system" evidence="8">
    <location>
        <position position="369"/>
    </location>
</feature>
<proteinExistence type="inferred from homology"/>
<dbReference type="AlphaFoldDB" id="A0AA39L2U9"/>
<evidence type="ECO:0000256" key="7">
    <source>
        <dbReference type="PIRNR" id="PIRNR000862"/>
    </source>
</evidence>
<dbReference type="Gene3D" id="3.40.50.1820">
    <property type="entry name" value="alpha/beta hydrolase"/>
    <property type="match status" value="1"/>
</dbReference>
<feature type="domain" description="Partial AB-hydrolase lipase" evidence="9">
    <location>
        <begin position="41"/>
        <end position="97"/>
    </location>
</feature>
<dbReference type="Pfam" id="PF04083">
    <property type="entry name" value="Abhydro_lipase"/>
    <property type="match status" value="1"/>
</dbReference>
<keyword evidence="5" id="KW-0443">Lipid metabolism</keyword>
<dbReference type="GO" id="GO:0016788">
    <property type="term" value="F:hydrolase activity, acting on ester bonds"/>
    <property type="evidence" value="ECO:0007669"/>
    <property type="project" value="InterPro"/>
</dbReference>
<feature type="active site" description="Charge relay system" evidence="8">
    <location>
        <position position="338"/>
    </location>
</feature>
<reference evidence="10" key="1">
    <citation type="journal article" date="2023" name="bioRxiv">
        <title>Scaffold-level genome assemblies of two parasitoid biocontrol wasps reveal the parthenogenesis mechanism and an associated novel virus.</title>
        <authorList>
            <person name="Inwood S."/>
            <person name="Skelly J."/>
            <person name="Guhlin J."/>
            <person name="Harrop T."/>
            <person name="Goldson S."/>
            <person name="Dearden P."/>
        </authorList>
    </citation>
    <scope>NUCLEOTIDE SEQUENCE</scope>
    <source>
        <strain evidence="10">Lincoln</strain>
        <tissue evidence="10">Whole body</tissue>
    </source>
</reference>
<keyword evidence="11" id="KW-1185">Reference proteome</keyword>
<dbReference type="PIRSF" id="PIRSF000862">
    <property type="entry name" value="Steryl_ester_lip"/>
    <property type="match status" value="1"/>
</dbReference>
<reference evidence="10" key="2">
    <citation type="submission" date="2023-03" db="EMBL/GenBank/DDBJ databases">
        <authorList>
            <person name="Inwood S.N."/>
            <person name="Skelly J.G."/>
            <person name="Guhlin J."/>
            <person name="Harrop T.W.R."/>
            <person name="Goldson S.G."/>
            <person name="Dearden P.K."/>
        </authorList>
    </citation>
    <scope>NUCLEOTIDE SEQUENCE</scope>
    <source>
        <strain evidence="10">Lincoln</strain>
        <tissue evidence="10">Whole body</tissue>
    </source>
</reference>
<dbReference type="EMBL" id="JAQQBR010000001">
    <property type="protein sequence ID" value="KAK0183263.1"/>
    <property type="molecule type" value="Genomic_DNA"/>
</dbReference>
<keyword evidence="4 7" id="KW-0442">Lipid degradation</keyword>
<evidence type="ECO:0000256" key="1">
    <source>
        <dbReference type="ARBA" id="ARBA00010701"/>
    </source>
</evidence>
<name>A0AA39L2U9_MICHY</name>
<dbReference type="GO" id="GO:0016042">
    <property type="term" value="P:lipid catabolic process"/>
    <property type="evidence" value="ECO:0007669"/>
    <property type="project" value="UniProtKB-KW"/>
</dbReference>
<keyword evidence="3 7" id="KW-0378">Hydrolase</keyword>
<dbReference type="PANTHER" id="PTHR11005">
    <property type="entry name" value="LYSOSOMAL ACID LIPASE-RELATED"/>
    <property type="match status" value="1"/>
</dbReference>
<protein>
    <recommendedName>
        <fullName evidence="7">Lipase</fullName>
    </recommendedName>
</protein>
<feature type="active site" description="Nucleophile" evidence="8">
    <location>
        <position position="173"/>
    </location>
</feature>
<evidence type="ECO:0000256" key="8">
    <source>
        <dbReference type="PIRSR" id="PIRSR000862-1"/>
    </source>
</evidence>
<dbReference type="SUPFAM" id="SSF53474">
    <property type="entry name" value="alpha/beta-Hydrolases"/>
    <property type="match status" value="1"/>
</dbReference>
<evidence type="ECO:0000313" key="10">
    <source>
        <dbReference type="EMBL" id="KAK0183263.1"/>
    </source>
</evidence>
<evidence type="ECO:0000256" key="4">
    <source>
        <dbReference type="ARBA" id="ARBA00022963"/>
    </source>
</evidence>
<dbReference type="InterPro" id="IPR029058">
    <property type="entry name" value="AB_hydrolase_fold"/>
</dbReference>
<evidence type="ECO:0000313" key="11">
    <source>
        <dbReference type="Proteomes" id="UP001168972"/>
    </source>
</evidence>
<comment type="caution">
    <text evidence="10">The sequence shown here is derived from an EMBL/GenBank/DDBJ whole genome shotgun (WGS) entry which is preliminary data.</text>
</comment>
<accession>A0AA39L2U9</accession>
<dbReference type="InterPro" id="IPR025483">
    <property type="entry name" value="Lipase_euk"/>
</dbReference>
<dbReference type="InterPro" id="IPR006693">
    <property type="entry name" value="AB_hydrolase_lipase"/>
</dbReference>
<evidence type="ECO:0000256" key="2">
    <source>
        <dbReference type="ARBA" id="ARBA00022729"/>
    </source>
</evidence>
<evidence type="ECO:0000256" key="3">
    <source>
        <dbReference type="ARBA" id="ARBA00022801"/>
    </source>
</evidence>